<dbReference type="OrthoDB" id="5904535at2759"/>
<dbReference type="Proteomes" id="UP000271098">
    <property type="component" value="Unassembled WGS sequence"/>
</dbReference>
<dbReference type="AlphaFoldDB" id="A0A183EGC6"/>
<gene>
    <name evidence="2" type="ORF">GPUH_LOCUS20017</name>
</gene>
<sequence length="72" mass="8144">MEVNTQFTFVLSVFPNLLVIYMATTTRIREIKQFRIIIAIQSVIEILSSLILSTFSIVSFLKPMFSGVSSVI</sequence>
<feature type="transmembrane region" description="Helical" evidence="1">
    <location>
        <begin position="36"/>
        <end position="61"/>
    </location>
</feature>
<dbReference type="EMBL" id="UYRT01089614">
    <property type="protein sequence ID" value="VDN35119.1"/>
    <property type="molecule type" value="Genomic_DNA"/>
</dbReference>
<keyword evidence="1" id="KW-0472">Membrane</keyword>
<evidence type="ECO:0000313" key="4">
    <source>
        <dbReference type="WBParaSite" id="GPUH_0002004201-mRNA-1"/>
    </source>
</evidence>
<keyword evidence="1" id="KW-1133">Transmembrane helix</keyword>
<dbReference type="WBParaSite" id="GPUH_0002004201-mRNA-1">
    <property type="protein sequence ID" value="GPUH_0002004201-mRNA-1"/>
    <property type="gene ID" value="GPUH_0002004201"/>
</dbReference>
<protein>
    <submittedName>
        <fullName evidence="4">G_PROTEIN_RECEP_F1_2 domain-containing protein</fullName>
    </submittedName>
</protein>
<keyword evidence="1" id="KW-0812">Transmembrane</keyword>
<evidence type="ECO:0000313" key="2">
    <source>
        <dbReference type="EMBL" id="VDN35119.1"/>
    </source>
</evidence>
<reference evidence="2 3" key="2">
    <citation type="submission" date="2018-11" db="EMBL/GenBank/DDBJ databases">
        <authorList>
            <consortium name="Pathogen Informatics"/>
        </authorList>
    </citation>
    <scope>NUCLEOTIDE SEQUENCE [LARGE SCALE GENOMIC DNA]</scope>
</reference>
<keyword evidence="3" id="KW-1185">Reference proteome</keyword>
<organism evidence="4">
    <name type="scientific">Gongylonema pulchrum</name>
    <dbReference type="NCBI Taxonomy" id="637853"/>
    <lineage>
        <taxon>Eukaryota</taxon>
        <taxon>Metazoa</taxon>
        <taxon>Ecdysozoa</taxon>
        <taxon>Nematoda</taxon>
        <taxon>Chromadorea</taxon>
        <taxon>Rhabditida</taxon>
        <taxon>Spirurina</taxon>
        <taxon>Spiruromorpha</taxon>
        <taxon>Spiruroidea</taxon>
        <taxon>Gongylonematidae</taxon>
        <taxon>Gongylonema</taxon>
    </lineage>
</organism>
<reference evidence="4" key="1">
    <citation type="submission" date="2016-06" db="UniProtKB">
        <authorList>
            <consortium name="WormBaseParasite"/>
        </authorList>
    </citation>
    <scope>IDENTIFICATION</scope>
</reference>
<evidence type="ECO:0000256" key="1">
    <source>
        <dbReference type="SAM" id="Phobius"/>
    </source>
</evidence>
<accession>A0A183EGC6</accession>
<name>A0A183EGC6_9BILA</name>
<proteinExistence type="predicted"/>
<evidence type="ECO:0000313" key="3">
    <source>
        <dbReference type="Proteomes" id="UP000271098"/>
    </source>
</evidence>
<feature type="transmembrane region" description="Helical" evidence="1">
    <location>
        <begin position="6"/>
        <end position="24"/>
    </location>
</feature>